<accession>A0A1I7XSH6</accession>
<dbReference type="AlphaFoldDB" id="A0A1I7XSH6"/>
<name>A0A1I7XSH6_HETBA</name>
<organism evidence="2 3">
    <name type="scientific">Heterorhabditis bacteriophora</name>
    <name type="common">Entomopathogenic nematode worm</name>
    <dbReference type="NCBI Taxonomy" id="37862"/>
    <lineage>
        <taxon>Eukaryota</taxon>
        <taxon>Metazoa</taxon>
        <taxon>Ecdysozoa</taxon>
        <taxon>Nematoda</taxon>
        <taxon>Chromadorea</taxon>
        <taxon>Rhabditida</taxon>
        <taxon>Rhabditina</taxon>
        <taxon>Rhabditomorpha</taxon>
        <taxon>Strongyloidea</taxon>
        <taxon>Heterorhabditidae</taxon>
        <taxon>Heterorhabditis</taxon>
    </lineage>
</organism>
<evidence type="ECO:0000256" key="1">
    <source>
        <dbReference type="SAM" id="MobiDB-lite"/>
    </source>
</evidence>
<feature type="compositionally biased region" description="Low complexity" evidence="1">
    <location>
        <begin position="144"/>
        <end position="156"/>
    </location>
</feature>
<sequence>MPSAVSSSPATPAPTAIPGALAVAQSPAAQLFSEVRQKAQYSTTGCGWNILLQDDWSWHRNPAAAIRSGGTNKQTPVWKYFVYNKAENLSRCIIGDCTYSLKGPHTSTLACHLKKHPLEYAEFQKLKVEYTRERHGGQLPPSPSSSASGASATSCPSVPPLRQQKIKRNLNPMYKLYYLVFVPSSMLTTYPKQSLRLLTRYINHFYVSSFKLIILKRFYYRSASLPLKRVFRQKCLGNRHALVLHYLFSRIFQMESFSQRVLSCFTQFLETNVEVDNLKKAVYALIFAFVTRPDALQALNKATANGRNGHMEHPILNQGGAVDLPLTEPFPVLVEAVLKIRPAIESICIEGRMLCVFREEQWSVLQSILRGISNAAALFQEHANASMGAECATIDGVVPSIKQLLLSLEKDTIGLGSLSSELKDIVVSNLASIMDISAEDFDGIYIQATSLNPQLAVLLNEDQIAYARRAIEQQTNFLLFLFMEIYYNKHMNDFFKSMVHNIRYATGSQRQPYHPTLTKFLVEHRLRLCCPHSQYDPLEIPSKLHYCFGTDALESVLPSQNWLWSYWRFLLLLSHRNLVTDAVLFLTIQSSSSCLHLTNLCQIHLSSMY</sequence>
<dbReference type="WBParaSite" id="Hba_20489">
    <property type="protein sequence ID" value="Hba_20489"/>
    <property type="gene ID" value="Hba_20489"/>
</dbReference>
<evidence type="ECO:0000313" key="3">
    <source>
        <dbReference type="WBParaSite" id="Hba_20489"/>
    </source>
</evidence>
<proteinExistence type="predicted"/>
<protein>
    <submittedName>
        <fullName evidence="3">Dimer_Tnp_hAT domain-containing protein</fullName>
    </submittedName>
</protein>
<dbReference type="Proteomes" id="UP000095283">
    <property type="component" value="Unplaced"/>
</dbReference>
<feature type="region of interest" description="Disordered" evidence="1">
    <location>
        <begin position="134"/>
        <end position="159"/>
    </location>
</feature>
<evidence type="ECO:0000313" key="2">
    <source>
        <dbReference type="Proteomes" id="UP000095283"/>
    </source>
</evidence>
<keyword evidence="2" id="KW-1185">Reference proteome</keyword>
<reference evidence="3" key="1">
    <citation type="submission" date="2016-11" db="UniProtKB">
        <authorList>
            <consortium name="WormBaseParasite"/>
        </authorList>
    </citation>
    <scope>IDENTIFICATION</scope>
</reference>